<name>A0ACB0IFW9_TRIPR</name>
<organism evidence="1 2">
    <name type="scientific">Trifolium pratense</name>
    <name type="common">Red clover</name>
    <dbReference type="NCBI Taxonomy" id="57577"/>
    <lineage>
        <taxon>Eukaryota</taxon>
        <taxon>Viridiplantae</taxon>
        <taxon>Streptophyta</taxon>
        <taxon>Embryophyta</taxon>
        <taxon>Tracheophyta</taxon>
        <taxon>Spermatophyta</taxon>
        <taxon>Magnoliopsida</taxon>
        <taxon>eudicotyledons</taxon>
        <taxon>Gunneridae</taxon>
        <taxon>Pentapetalae</taxon>
        <taxon>rosids</taxon>
        <taxon>fabids</taxon>
        <taxon>Fabales</taxon>
        <taxon>Fabaceae</taxon>
        <taxon>Papilionoideae</taxon>
        <taxon>50 kb inversion clade</taxon>
        <taxon>NPAAA clade</taxon>
        <taxon>Hologalegina</taxon>
        <taxon>IRL clade</taxon>
        <taxon>Trifolieae</taxon>
        <taxon>Trifolium</taxon>
    </lineage>
</organism>
<protein>
    <submittedName>
        <fullName evidence="1">Uncharacterized protein</fullName>
    </submittedName>
</protein>
<dbReference type="EMBL" id="CASHSV030000001">
    <property type="protein sequence ID" value="CAJ2631099.1"/>
    <property type="molecule type" value="Genomic_DNA"/>
</dbReference>
<proteinExistence type="predicted"/>
<gene>
    <name evidence="1" type="ORF">MILVUS5_LOCUS2735</name>
</gene>
<evidence type="ECO:0000313" key="2">
    <source>
        <dbReference type="Proteomes" id="UP001177021"/>
    </source>
</evidence>
<sequence>MLVKGSSSSNSNCSAMFEPARVVHNNKLVFFFIASFTTFPLSFILFNLSISTHNLRYHIYHLEALARLTSTLMEARHVWHESRDNAVYLLRIRSLFLLICFPLSLAAAVSSVHTTHSTLQGKTVTVNSAVIAVRDNWKRPFVTSIFVYVIMLTFSPVPRVIASVFVSPESRFVIMAIGTVIEVYLMAVMGLGLVVSVVEERFGWDAICVGSGLMKGKRLIFGWLLSGLFVLVSGLINWRMEVFLEGPNSEINVWDKTVLICSYGFTVLLSYVVTTVFYCDSRMRHAVREPQAQDLDDDDDCVLLSSSL</sequence>
<reference evidence="1" key="1">
    <citation type="submission" date="2023-10" db="EMBL/GenBank/DDBJ databases">
        <authorList>
            <person name="Rodriguez Cubillos JULIANA M."/>
            <person name="De Vega J."/>
        </authorList>
    </citation>
    <scope>NUCLEOTIDE SEQUENCE</scope>
</reference>
<comment type="caution">
    <text evidence="1">The sequence shown here is derived from an EMBL/GenBank/DDBJ whole genome shotgun (WGS) entry which is preliminary data.</text>
</comment>
<accession>A0ACB0IFW9</accession>
<dbReference type="Proteomes" id="UP001177021">
    <property type="component" value="Unassembled WGS sequence"/>
</dbReference>
<keyword evidence="2" id="KW-1185">Reference proteome</keyword>
<evidence type="ECO:0000313" key="1">
    <source>
        <dbReference type="EMBL" id="CAJ2631099.1"/>
    </source>
</evidence>